<dbReference type="AlphaFoldDB" id="A0A166HEA7"/>
<dbReference type="SUPFAM" id="SSF51735">
    <property type="entry name" value="NAD(P)-binding Rossmann-fold domains"/>
    <property type="match status" value="1"/>
</dbReference>
<evidence type="ECO:0000259" key="2">
    <source>
        <dbReference type="Pfam" id="PF13460"/>
    </source>
</evidence>
<dbReference type="STRING" id="1314776.A0A166HEA7"/>
<feature type="domain" description="NAD(P)-binding" evidence="2">
    <location>
        <begin position="57"/>
        <end position="202"/>
    </location>
</feature>
<dbReference type="GO" id="GO:0044877">
    <property type="term" value="F:protein-containing complex binding"/>
    <property type="evidence" value="ECO:0007669"/>
    <property type="project" value="TreeGrafter"/>
</dbReference>
<dbReference type="Gene3D" id="3.40.50.720">
    <property type="entry name" value="NAD(P)-binding Rossmann-like Domain"/>
    <property type="match status" value="1"/>
</dbReference>
<evidence type="ECO:0000313" key="3">
    <source>
        <dbReference type="EMBL" id="KZT42621.1"/>
    </source>
</evidence>
<proteinExistence type="predicted"/>
<dbReference type="GO" id="GO:0005739">
    <property type="term" value="C:mitochondrion"/>
    <property type="evidence" value="ECO:0007669"/>
    <property type="project" value="TreeGrafter"/>
</dbReference>
<gene>
    <name evidence="3" type="ORF">SISSUDRAFT_1041230</name>
</gene>
<dbReference type="Proteomes" id="UP000076798">
    <property type="component" value="Unassembled WGS sequence"/>
</dbReference>
<dbReference type="InterPro" id="IPR016040">
    <property type="entry name" value="NAD(P)-bd_dom"/>
</dbReference>
<reference evidence="3 4" key="1">
    <citation type="journal article" date="2016" name="Mol. Biol. Evol.">
        <title>Comparative Genomics of Early-Diverging Mushroom-Forming Fungi Provides Insights into the Origins of Lignocellulose Decay Capabilities.</title>
        <authorList>
            <person name="Nagy L.G."/>
            <person name="Riley R."/>
            <person name="Tritt A."/>
            <person name="Adam C."/>
            <person name="Daum C."/>
            <person name="Floudas D."/>
            <person name="Sun H."/>
            <person name="Yadav J.S."/>
            <person name="Pangilinan J."/>
            <person name="Larsson K.H."/>
            <person name="Matsuura K."/>
            <person name="Barry K."/>
            <person name="Labutti K."/>
            <person name="Kuo R."/>
            <person name="Ohm R.A."/>
            <person name="Bhattacharya S.S."/>
            <person name="Shirouzu T."/>
            <person name="Yoshinaga Y."/>
            <person name="Martin F.M."/>
            <person name="Grigoriev I.V."/>
            <person name="Hibbett D.S."/>
        </authorList>
    </citation>
    <scope>NUCLEOTIDE SEQUENCE [LARGE SCALE GENOMIC DNA]</scope>
    <source>
        <strain evidence="3 4">HHB10207 ss-3</strain>
    </source>
</reference>
<sequence length="374" mass="41923">MITSQSLRRMRRGSRPSAASARAIHDLIVSGPTKKPIIAYGPPGRSAVTGQVATVFGCTGFLGRYLVAKLAKAGTQVIVPYRDEDMKRHLKPMGDLGQIVNMEWDLRNDDQVRECLRHSDIVYNLVSRDYETKNYSFEDVNVTGAAKIASLAQEAKVSRFVHVSHLNASPTSPSKFYATKAQGEEAVRESFPMATIVRPGPIYGYEDRLLRSIATWPSTWKMNNSNTKLRPVHVMDVAQGLTNLIYQPALARTLSLPGPQTFTIEQMFDLVQAITMNPASKAPHLPKVVAKLLARTSDFVWWPVLSPDQVERRYIDDANVEGDWDALGVVPDEIERHAVNYLQSYRAPENMYRPPVIPDSTNRTSPERSYHVMQ</sequence>
<keyword evidence="4" id="KW-1185">Reference proteome</keyword>
<protein>
    <submittedName>
        <fullName evidence="3">NADH dehydrogenase</fullName>
    </submittedName>
</protein>
<feature type="compositionally biased region" description="Basic and acidic residues" evidence="1">
    <location>
        <begin position="365"/>
        <end position="374"/>
    </location>
</feature>
<dbReference type="OrthoDB" id="275457at2759"/>
<accession>A0A166HEA7</accession>
<dbReference type="EMBL" id="KV428012">
    <property type="protein sequence ID" value="KZT42621.1"/>
    <property type="molecule type" value="Genomic_DNA"/>
</dbReference>
<feature type="region of interest" description="Disordered" evidence="1">
    <location>
        <begin position="352"/>
        <end position="374"/>
    </location>
</feature>
<organism evidence="3 4">
    <name type="scientific">Sistotremastrum suecicum HHB10207 ss-3</name>
    <dbReference type="NCBI Taxonomy" id="1314776"/>
    <lineage>
        <taxon>Eukaryota</taxon>
        <taxon>Fungi</taxon>
        <taxon>Dikarya</taxon>
        <taxon>Basidiomycota</taxon>
        <taxon>Agaricomycotina</taxon>
        <taxon>Agaricomycetes</taxon>
        <taxon>Sistotremastrales</taxon>
        <taxon>Sistotremastraceae</taxon>
        <taxon>Sistotremastrum</taxon>
    </lineage>
</organism>
<dbReference type="PANTHER" id="PTHR12126">
    <property type="entry name" value="NADH-UBIQUINONE OXIDOREDUCTASE 39 KDA SUBUNIT-RELATED"/>
    <property type="match status" value="1"/>
</dbReference>
<evidence type="ECO:0000313" key="4">
    <source>
        <dbReference type="Proteomes" id="UP000076798"/>
    </source>
</evidence>
<dbReference type="PANTHER" id="PTHR12126:SF11">
    <property type="entry name" value="NADH DEHYDROGENASE [UBIQUINONE] 1 ALPHA SUBCOMPLEX SUBUNIT 9, MITOCHONDRIAL"/>
    <property type="match status" value="1"/>
</dbReference>
<evidence type="ECO:0000256" key="1">
    <source>
        <dbReference type="SAM" id="MobiDB-lite"/>
    </source>
</evidence>
<dbReference type="InterPro" id="IPR036291">
    <property type="entry name" value="NAD(P)-bd_dom_sf"/>
</dbReference>
<dbReference type="CDD" id="cd05271">
    <property type="entry name" value="NDUFA9_like_SDR_a"/>
    <property type="match status" value="1"/>
</dbReference>
<dbReference type="Pfam" id="PF13460">
    <property type="entry name" value="NAD_binding_10"/>
    <property type="match status" value="1"/>
</dbReference>
<dbReference type="InterPro" id="IPR051207">
    <property type="entry name" value="ComplexI_NDUFA9_subunit"/>
</dbReference>
<name>A0A166HEA7_9AGAM</name>